<dbReference type="InterPro" id="IPR036047">
    <property type="entry name" value="F-box-like_dom_sf"/>
</dbReference>
<feature type="region of interest" description="Disordered" evidence="1">
    <location>
        <begin position="446"/>
        <end position="473"/>
    </location>
</feature>
<dbReference type="InterPro" id="IPR032675">
    <property type="entry name" value="LRR_dom_sf"/>
</dbReference>
<proteinExistence type="predicted"/>
<dbReference type="SUPFAM" id="SSF81383">
    <property type="entry name" value="F-box domain"/>
    <property type="match status" value="1"/>
</dbReference>
<accession>A0A8E2F722</accession>
<keyword evidence="4" id="KW-1185">Reference proteome</keyword>
<name>A0A8E2F722_9PEZI</name>
<evidence type="ECO:0000256" key="1">
    <source>
        <dbReference type="SAM" id="MobiDB-lite"/>
    </source>
</evidence>
<organism evidence="3 4">
    <name type="scientific">Glonium stellatum</name>
    <dbReference type="NCBI Taxonomy" id="574774"/>
    <lineage>
        <taxon>Eukaryota</taxon>
        <taxon>Fungi</taxon>
        <taxon>Dikarya</taxon>
        <taxon>Ascomycota</taxon>
        <taxon>Pezizomycotina</taxon>
        <taxon>Dothideomycetes</taxon>
        <taxon>Pleosporomycetidae</taxon>
        <taxon>Gloniales</taxon>
        <taxon>Gloniaceae</taxon>
        <taxon>Glonium</taxon>
    </lineage>
</organism>
<dbReference type="InterPro" id="IPR001810">
    <property type="entry name" value="F-box_dom"/>
</dbReference>
<feature type="compositionally biased region" description="Polar residues" evidence="1">
    <location>
        <begin position="446"/>
        <end position="455"/>
    </location>
</feature>
<dbReference type="EMBL" id="KV748993">
    <property type="protein sequence ID" value="OCL11746.1"/>
    <property type="molecule type" value="Genomic_DNA"/>
</dbReference>
<evidence type="ECO:0000259" key="2">
    <source>
        <dbReference type="Pfam" id="PF12937"/>
    </source>
</evidence>
<reference evidence="3 4" key="1">
    <citation type="journal article" date="2016" name="Nat. Commun.">
        <title>Ectomycorrhizal ecology is imprinted in the genome of the dominant symbiotic fungus Cenococcum geophilum.</title>
        <authorList>
            <consortium name="DOE Joint Genome Institute"/>
            <person name="Peter M."/>
            <person name="Kohler A."/>
            <person name="Ohm R.A."/>
            <person name="Kuo A."/>
            <person name="Krutzmann J."/>
            <person name="Morin E."/>
            <person name="Arend M."/>
            <person name="Barry K.W."/>
            <person name="Binder M."/>
            <person name="Choi C."/>
            <person name="Clum A."/>
            <person name="Copeland A."/>
            <person name="Grisel N."/>
            <person name="Haridas S."/>
            <person name="Kipfer T."/>
            <person name="LaButti K."/>
            <person name="Lindquist E."/>
            <person name="Lipzen A."/>
            <person name="Maire R."/>
            <person name="Meier B."/>
            <person name="Mihaltcheva S."/>
            <person name="Molinier V."/>
            <person name="Murat C."/>
            <person name="Poggeler S."/>
            <person name="Quandt C.A."/>
            <person name="Sperisen C."/>
            <person name="Tritt A."/>
            <person name="Tisserant E."/>
            <person name="Crous P.W."/>
            <person name="Henrissat B."/>
            <person name="Nehls U."/>
            <person name="Egli S."/>
            <person name="Spatafora J.W."/>
            <person name="Grigoriev I.V."/>
            <person name="Martin F.M."/>
        </authorList>
    </citation>
    <scope>NUCLEOTIDE SEQUENCE [LARGE SCALE GENOMIC DNA]</scope>
    <source>
        <strain evidence="3 4">CBS 207.34</strain>
    </source>
</reference>
<protein>
    <recommendedName>
        <fullName evidence="2">F-box domain-containing protein</fullName>
    </recommendedName>
</protein>
<feature type="domain" description="F-box" evidence="2">
    <location>
        <begin position="6"/>
        <end position="45"/>
    </location>
</feature>
<dbReference type="AlphaFoldDB" id="A0A8E2F722"/>
<dbReference type="Proteomes" id="UP000250140">
    <property type="component" value="Unassembled WGS sequence"/>
</dbReference>
<dbReference type="SUPFAM" id="SSF52047">
    <property type="entry name" value="RNI-like"/>
    <property type="match status" value="1"/>
</dbReference>
<evidence type="ECO:0000313" key="4">
    <source>
        <dbReference type="Proteomes" id="UP000250140"/>
    </source>
</evidence>
<sequence length="480" mass="54190">MESSRSIPPEILLQMISNLRDISDLNSASLTCRAFHELVRLILYKSYQGDSSSPRLEAFLECFNRYPGSNRILKTISATCVRSPNGLTAGQFDVVDEALKEIKALDQTARISRESFEREDSKLALLLLLAKNLEKLHLQLSEIIATFSIPSSSALFEVLTIPFLFPRLKKISLTFHGQPGKRKAAELMCSIFRFPNLKAVNLNYLVLHDLPHWTCPEGVSGIERITLDYCFLSEAVLRNLLVTCKALREFSWTYGEMDDYDHILSYSEIPLCDFPALRRALDLQAASLEKLDINTVDNFINSERISGDNLYLGRLDGFKNLTSLALPAFALVSRNIFEPKPQVILELPIGINVLPTSIKSVALYNWENYEWATTKPEEIVYKTRDMLVSSLDIVPDLKIVEIRCIGRIENEFTSYVGEIMIVERLQQEYEGCEFLEYIPPLQSTTPDLPTSTELEATTPLLGAPDDPSGESDVVYELASR</sequence>
<dbReference type="Pfam" id="PF12937">
    <property type="entry name" value="F-box-like"/>
    <property type="match status" value="1"/>
</dbReference>
<gene>
    <name evidence="3" type="ORF">AOQ84DRAFT_361243</name>
</gene>
<dbReference type="Gene3D" id="3.80.10.10">
    <property type="entry name" value="Ribonuclease Inhibitor"/>
    <property type="match status" value="1"/>
</dbReference>
<dbReference type="CDD" id="cd09917">
    <property type="entry name" value="F-box_SF"/>
    <property type="match status" value="1"/>
</dbReference>
<evidence type="ECO:0000313" key="3">
    <source>
        <dbReference type="EMBL" id="OCL11746.1"/>
    </source>
</evidence>